<name>A0A8H7R9P4_9FUNG</name>
<dbReference type="EMBL" id="JAEPRB010001170">
    <property type="protein sequence ID" value="KAG2206942.1"/>
    <property type="molecule type" value="Genomic_DNA"/>
</dbReference>
<reference evidence="2 3" key="1">
    <citation type="submission" date="2020-12" db="EMBL/GenBank/DDBJ databases">
        <title>Metabolic potential, ecology and presence of endohyphal bacteria is reflected in genomic diversity of Mucoromycotina.</title>
        <authorList>
            <person name="Muszewska A."/>
            <person name="Okrasinska A."/>
            <person name="Steczkiewicz K."/>
            <person name="Drgas O."/>
            <person name="Orlowska M."/>
            <person name="Perlinska-Lenart U."/>
            <person name="Aleksandrzak-Piekarczyk T."/>
            <person name="Szatraj K."/>
            <person name="Zielenkiewicz U."/>
            <person name="Pilsyk S."/>
            <person name="Malc E."/>
            <person name="Mieczkowski P."/>
            <person name="Kruszewska J.S."/>
            <person name="Biernat P."/>
            <person name="Pawlowska J."/>
        </authorList>
    </citation>
    <scope>NUCLEOTIDE SEQUENCE [LARGE SCALE GENOMIC DNA]</scope>
    <source>
        <strain evidence="2 3">CBS 142.35</strain>
    </source>
</reference>
<proteinExistence type="predicted"/>
<evidence type="ECO:0000313" key="3">
    <source>
        <dbReference type="Proteomes" id="UP000646827"/>
    </source>
</evidence>
<dbReference type="AlphaFoldDB" id="A0A8H7R9P4"/>
<feature type="compositionally biased region" description="Low complexity" evidence="1">
    <location>
        <begin position="1"/>
        <end position="10"/>
    </location>
</feature>
<feature type="region of interest" description="Disordered" evidence="1">
    <location>
        <begin position="1"/>
        <end position="21"/>
    </location>
</feature>
<protein>
    <submittedName>
        <fullName evidence="2">Uncharacterized protein</fullName>
    </submittedName>
</protein>
<sequence>MPNTPTTTPTIVSGTNNQYKKKGKDFTKAEDIGLIEAYLGVTTRPEVGDDMSDETMWSLIKSTFIMKTGDL</sequence>
<keyword evidence="3" id="KW-1185">Reference proteome</keyword>
<evidence type="ECO:0000256" key="1">
    <source>
        <dbReference type="SAM" id="MobiDB-lite"/>
    </source>
</evidence>
<accession>A0A8H7R9P4</accession>
<organism evidence="2 3">
    <name type="scientific">Circinella minor</name>
    <dbReference type="NCBI Taxonomy" id="1195481"/>
    <lineage>
        <taxon>Eukaryota</taxon>
        <taxon>Fungi</taxon>
        <taxon>Fungi incertae sedis</taxon>
        <taxon>Mucoromycota</taxon>
        <taxon>Mucoromycotina</taxon>
        <taxon>Mucoromycetes</taxon>
        <taxon>Mucorales</taxon>
        <taxon>Lichtheimiaceae</taxon>
        <taxon>Circinella</taxon>
    </lineage>
</organism>
<evidence type="ECO:0000313" key="2">
    <source>
        <dbReference type="EMBL" id="KAG2206942.1"/>
    </source>
</evidence>
<comment type="caution">
    <text evidence="2">The sequence shown here is derived from an EMBL/GenBank/DDBJ whole genome shotgun (WGS) entry which is preliminary data.</text>
</comment>
<gene>
    <name evidence="2" type="ORF">INT45_006350</name>
</gene>
<dbReference type="Proteomes" id="UP000646827">
    <property type="component" value="Unassembled WGS sequence"/>
</dbReference>